<name>A0A9Q8T0T3_9PEZI</name>
<accession>A0A9Q8T0T3</accession>
<proteinExistence type="predicted"/>
<dbReference type="InterPro" id="IPR033964">
    <property type="entry name" value="ABBA"/>
</dbReference>
<dbReference type="AlphaFoldDB" id="A0A9Q8T0T3"/>
<dbReference type="SFLD" id="SFLDS00036">
    <property type="entry name" value="Aromatic_Prenyltransferase"/>
    <property type="match status" value="1"/>
</dbReference>
<dbReference type="GO" id="GO:0016765">
    <property type="term" value="F:transferase activity, transferring alkyl or aryl (other than methyl) groups"/>
    <property type="evidence" value="ECO:0007669"/>
    <property type="project" value="InterPro"/>
</dbReference>
<organism evidence="2 3">
    <name type="scientific">Colletotrichum lupini</name>
    <dbReference type="NCBI Taxonomy" id="145971"/>
    <lineage>
        <taxon>Eukaryota</taxon>
        <taxon>Fungi</taxon>
        <taxon>Dikarya</taxon>
        <taxon>Ascomycota</taxon>
        <taxon>Pezizomycotina</taxon>
        <taxon>Sordariomycetes</taxon>
        <taxon>Hypocreomycetidae</taxon>
        <taxon>Glomerellales</taxon>
        <taxon>Glomerellaceae</taxon>
        <taxon>Colletotrichum</taxon>
        <taxon>Colletotrichum acutatum species complex</taxon>
    </lineage>
</organism>
<keyword evidence="3" id="KW-1185">Reference proteome</keyword>
<dbReference type="Proteomes" id="UP000830671">
    <property type="component" value="Chromosome 6"/>
</dbReference>
<reference evidence="2" key="1">
    <citation type="journal article" date="2021" name="Mol. Plant Microbe Interact.">
        <title>Complete Genome Sequence of the Plant-Pathogenic Fungus Colletotrichum lupini.</title>
        <authorList>
            <person name="Baroncelli R."/>
            <person name="Pensec F."/>
            <person name="Da Lio D."/>
            <person name="Boufleur T."/>
            <person name="Vicente I."/>
            <person name="Sarrocco S."/>
            <person name="Picot A."/>
            <person name="Baraldi E."/>
            <person name="Sukno S."/>
            <person name="Thon M."/>
            <person name="Le Floch G."/>
        </authorList>
    </citation>
    <scope>NUCLEOTIDE SEQUENCE</scope>
    <source>
        <strain evidence="2">IMI 504893</strain>
    </source>
</reference>
<dbReference type="CDD" id="cd13929">
    <property type="entry name" value="PT-DMATS_CymD"/>
    <property type="match status" value="1"/>
</dbReference>
<evidence type="ECO:0000313" key="3">
    <source>
        <dbReference type="Proteomes" id="UP000830671"/>
    </source>
</evidence>
<evidence type="ECO:0000256" key="1">
    <source>
        <dbReference type="ARBA" id="ARBA00022679"/>
    </source>
</evidence>
<dbReference type="GeneID" id="73346629"/>
<evidence type="ECO:0000313" key="2">
    <source>
        <dbReference type="EMBL" id="UQC87154.1"/>
    </source>
</evidence>
<dbReference type="InterPro" id="IPR017795">
    <property type="entry name" value="ABBA_NscD-like"/>
</dbReference>
<keyword evidence="1" id="KW-0808">Transferase</keyword>
<dbReference type="PANTHER" id="PTHR40627">
    <property type="entry name" value="INDOLE PRENYLTRANSFERASE TDIB-RELATED"/>
    <property type="match status" value="1"/>
</dbReference>
<gene>
    <name evidence="2" type="ORF">CLUP02_12655</name>
</gene>
<dbReference type="RefSeq" id="XP_049148765.1">
    <property type="nucleotide sequence ID" value="XM_049291619.1"/>
</dbReference>
<dbReference type="EMBL" id="CP019478">
    <property type="protein sequence ID" value="UQC87154.1"/>
    <property type="molecule type" value="Genomic_DNA"/>
</dbReference>
<dbReference type="Pfam" id="PF11991">
    <property type="entry name" value="Trp_DMAT"/>
    <property type="match status" value="1"/>
</dbReference>
<dbReference type="GO" id="GO:0009820">
    <property type="term" value="P:alkaloid metabolic process"/>
    <property type="evidence" value="ECO:0007669"/>
    <property type="project" value="InterPro"/>
</dbReference>
<sequence>MAYQAIGTAKRNIYNEFDAPSSSYTSISKGDPLVSSWLPTLHNTLSSLLSWTGSYPAHIQDAHLAFVREAVVPRLKQPPAAPDKANYILTHNQSPYEASVAFSSHREAKVRFTVQPLVDPSPGAAGGDPLGQRGLRQKLAGLASACNADRTWLDAFLDSVFLTTEEEAGLIRMKPGGALPRQICYAGFDLESEENTTISMKAYLFPQLKVLATNRSLVDITESVATRLAAGDEAMLAAWELLKTFLVSQGEDNINIYFLAIDCVALFKKPRFKVYVHTHANSLASARDVFTLGGRLPASSADFLPQVWPLLMEMEDIAPADMETLEKPLSDPNSKYCGLCFAFELVPGKAVPQVKMYVPIWQYSRDEAGIVKRYERILQTQGMMSGKYDFGAAVRDAFGKNRETGLHTMASISSSGKGVGFSAYFGPRFWGRTSLDDFVEESSQPLSYNDGIVPF</sequence>
<dbReference type="PANTHER" id="PTHR40627:SF5">
    <property type="entry name" value="INDOLE PRENYLTRANSFERASE TDIB"/>
    <property type="match status" value="1"/>
</dbReference>
<dbReference type="KEGG" id="clup:CLUP02_12655"/>
<dbReference type="SFLD" id="SFLDG01162">
    <property type="entry name" value="I"/>
    <property type="match status" value="1"/>
</dbReference>
<dbReference type="NCBIfam" id="TIGR03429">
    <property type="entry name" value="arom_pren_DMATS"/>
    <property type="match status" value="1"/>
</dbReference>
<protein>
    <submittedName>
        <fullName evidence="2">Aromatic prenyltransferase</fullName>
    </submittedName>
</protein>